<dbReference type="RefSeq" id="WP_234459712.1">
    <property type="nucleotide sequence ID" value="NZ_JAVREX010000004.1"/>
</dbReference>
<organism evidence="2 3">
    <name type="scientific">Streptomyces salyersiae</name>
    <dbReference type="NCBI Taxonomy" id="3075530"/>
    <lineage>
        <taxon>Bacteria</taxon>
        <taxon>Bacillati</taxon>
        <taxon>Actinomycetota</taxon>
        <taxon>Actinomycetes</taxon>
        <taxon>Kitasatosporales</taxon>
        <taxon>Streptomycetaceae</taxon>
        <taxon>Streptomyces</taxon>
    </lineage>
</organism>
<dbReference type="Proteomes" id="UP001183777">
    <property type="component" value="Unassembled WGS sequence"/>
</dbReference>
<comment type="caution">
    <text evidence="2">The sequence shown here is derived from an EMBL/GenBank/DDBJ whole genome shotgun (WGS) entry which is preliminary data.</text>
</comment>
<sequence length="52" mass="5411">MTGGTDTTATRAPYGLDFHLGLPEALEPRHVPIRPGVPTPEQAAAAEAADRS</sequence>
<reference evidence="3" key="1">
    <citation type="submission" date="2023-07" db="EMBL/GenBank/DDBJ databases">
        <title>30 novel species of actinomycetes from the DSMZ collection.</title>
        <authorList>
            <person name="Nouioui I."/>
        </authorList>
    </citation>
    <scope>NUCLEOTIDE SEQUENCE [LARGE SCALE GENOMIC DNA]</scope>
    <source>
        <strain evidence="3">DSM 41770</strain>
    </source>
</reference>
<protein>
    <submittedName>
        <fullName evidence="2">Uncharacterized protein</fullName>
    </submittedName>
</protein>
<dbReference type="EMBL" id="JAVREX010000004">
    <property type="protein sequence ID" value="MDT0428372.1"/>
    <property type="molecule type" value="Genomic_DNA"/>
</dbReference>
<name>A0ABU2RIQ4_9ACTN</name>
<gene>
    <name evidence="2" type="ORF">RM649_12035</name>
</gene>
<evidence type="ECO:0000256" key="1">
    <source>
        <dbReference type="SAM" id="MobiDB-lite"/>
    </source>
</evidence>
<evidence type="ECO:0000313" key="3">
    <source>
        <dbReference type="Proteomes" id="UP001183777"/>
    </source>
</evidence>
<evidence type="ECO:0000313" key="2">
    <source>
        <dbReference type="EMBL" id="MDT0428372.1"/>
    </source>
</evidence>
<accession>A0ABU2RIQ4</accession>
<feature type="region of interest" description="Disordered" evidence="1">
    <location>
        <begin position="29"/>
        <end position="52"/>
    </location>
</feature>
<keyword evidence="3" id="KW-1185">Reference proteome</keyword>
<feature type="compositionally biased region" description="Low complexity" evidence="1">
    <location>
        <begin position="43"/>
        <end position="52"/>
    </location>
</feature>
<proteinExistence type="predicted"/>